<dbReference type="AlphaFoldDB" id="A0AAV2RZR2"/>
<accession>A0AAV2RZR2</accession>
<evidence type="ECO:0000313" key="2">
    <source>
        <dbReference type="Proteomes" id="UP001497623"/>
    </source>
</evidence>
<evidence type="ECO:0000313" key="1">
    <source>
        <dbReference type="EMBL" id="CAL4154957.1"/>
    </source>
</evidence>
<dbReference type="SUPFAM" id="SSF49695">
    <property type="entry name" value="gamma-Crystallin-like"/>
    <property type="match status" value="2"/>
</dbReference>
<proteinExistence type="predicted"/>
<dbReference type="Proteomes" id="UP001497623">
    <property type="component" value="Unassembled WGS sequence"/>
</dbReference>
<protein>
    <submittedName>
        <fullName evidence="1">Uncharacterized protein</fullName>
    </submittedName>
</protein>
<name>A0AAV2RZR2_MEGNR</name>
<dbReference type="InterPro" id="IPR011024">
    <property type="entry name" value="G_crystallin-like"/>
</dbReference>
<sequence>FLVCVSLGFVSAGPNVTLYSLEGYTGATITIDAFSHNLDILGFDDVTVGLCGQGAWMLYEDHDYRYLPTSWTQSWIAPNYECIELPSTHHKQMSSLRYVGTGDMYEETITLYVQHWFGGGEDLFLRDEDDLGPFSNFATSMAITGGSPWTVYRNAFWGGTAICLEPTQQPNSDVFFGAWDQTQIGMMDNTISSIRKGCYSDIRLQY</sequence>
<comment type="caution">
    <text evidence="1">The sequence shown here is derived from an EMBL/GenBank/DDBJ whole genome shotgun (WGS) entry which is preliminary data.</text>
</comment>
<gene>
    <name evidence="1" type="ORF">MNOR_LOCUS31431</name>
</gene>
<feature type="non-terminal residue" evidence="1">
    <location>
        <position position="1"/>
    </location>
</feature>
<organism evidence="1 2">
    <name type="scientific">Meganyctiphanes norvegica</name>
    <name type="common">Northern krill</name>
    <name type="synonym">Thysanopoda norvegica</name>
    <dbReference type="NCBI Taxonomy" id="48144"/>
    <lineage>
        <taxon>Eukaryota</taxon>
        <taxon>Metazoa</taxon>
        <taxon>Ecdysozoa</taxon>
        <taxon>Arthropoda</taxon>
        <taxon>Crustacea</taxon>
        <taxon>Multicrustacea</taxon>
        <taxon>Malacostraca</taxon>
        <taxon>Eumalacostraca</taxon>
        <taxon>Eucarida</taxon>
        <taxon>Euphausiacea</taxon>
        <taxon>Euphausiidae</taxon>
        <taxon>Meganyctiphanes</taxon>
    </lineage>
</organism>
<reference evidence="1 2" key="1">
    <citation type="submission" date="2024-05" db="EMBL/GenBank/DDBJ databases">
        <authorList>
            <person name="Wallberg A."/>
        </authorList>
    </citation>
    <scope>NUCLEOTIDE SEQUENCE [LARGE SCALE GENOMIC DNA]</scope>
</reference>
<keyword evidence="2" id="KW-1185">Reference proteome</keyword>
<dbReference type="EMBL" id="CAXKWB010040501">
    <property type="protein sequence ID" value="CAL4154957.1"/>
    <property type="molecule type" value="Genomic_DNA"/>
</dbReference>
<dbReference type="Gene3D" id="2.60.20.10">
    <property type="entry name" value="Crystallins"/>
    <property type="match status" value="2"/>
</dbReference>